<proteinExistence type="predicted"/>
<evidence type="ECO:0000313" key="1">
    <source>
        <dbReference type="EMBL" id="KAF2468930.1"/>
    </source>
</evidence>
<evidence type="ECO:0000313" key="2">
    <source>
        <dbReference type="Proteomes" id="UP000799755"/>
    </source>
</evidence>
<gene>
    <name evidence="1" type="ORF">BDR25DRAFT_335268</name>
</gene>
<sequence>MSSEIKGPGLLWVTSRIAPSAVDILDERTYLIDWYDNTHIAEIIQTKGIKNAFRYTDVEKGTPDAPRPYLAFYPMLDLAFTQGPDFKHITVKSDCLPGSGICYDLADIDVSYLALVGKMEGNAKKGPAQYIMTSAIEPANRTSEEEVNKFYDEQTAAISKASNYLRTTRYRLVYARTNAQSRKLKGLPTTDEPAPEPPTWQAVHEFSAEPASDVRDRVKANPSEVLKKARQNELHVYKLEIAHGDKKFFE</sequence>
<keyword evidence="2" id="KW-1185">Reference proteome</keyword>
<accession>A0ACB6QPX5</accession>
<comment type="caution">
    <text evidence="1">The sequence shown here is derived from an EMBL/GenBank/DDBJ whole genome shotgun (WGS) entry which is preliminary data.</text>
</comment>
<reference evidence="1" key="1">
    <citation type="journal article" date="2020" name="Stud. Mycol.">
        <title>101 Dothideomycetes genomes: a test case for predicting lifestyles and emergence of pathogens.</title>
        <authorList>
            <person name="Haridas S."/>
            <person name="Albert R."/>
            <person name="Binder M."/>
            <person name="Bloem J."/>
            <person name="Labutti K."/>
            <person name="Salamov A."/>
            <person name="Andreopoulos B."/>
            <person name="Baker S."/>
            <person name="Barry K."/>
            <person name="Bills G."/>
            <person name="Bluhm B."/>
            <person name="Cannon C."/>
            <person name="Castanera R."/>
            <person name="Culley D."/>
            <person name="Daum C."/>
            <person name="Ezra D."/>
            <person name="Gonzalez J."/>
            <person name="Henrissat B."/>
            <person name="Kuo A."/>
            <person name="Liang C."/>
            <person name="Lipzen A."/>
            <person name="Lutzoni F."/>
            <person name="Magnuson J."/>
            <person name="Mondo S."/>
            <person name="Nolan M."/>
            <person name="Ohm R."/>
            <person name="Pangilinan J."/>
            <person name="Park H.-J."/>
            <person name="Ramirez L."/>
            <person name="Alfaro M."/>
            <person name="Sun H."/>
            <person name="Tritt A."/>
            <person name="Yoshinaga Y."/>
            <person name="Zwiers L.-H."/>
            <person name="Turgeon B."/>
            <person name="Goodwin S."/>
            <person name="Spatafora J."/>
            <person name="Crous P."/>
            <person name="Grigoriev I."/>
        </authorList>
    </citation>
    <scope>NUCLEOTIDE SEQUENCE</scope>
    <source>
        <strain evidence="1">ATCC 200398</strain>
    </source>
</reference>
<dbReference type="Proteomes" id="UP000799755">
    <property type="component" value="Unassembled WGS sequence"/>
</dbReference>
<name>A0ACB6QPX5_9PLEO</name>
<protein>
    <submittedName>
        <fullName evidence="1">Uncharacterized protein</fullName>
    </submittedName>
</protein>
<organism evidence="1 2">
    <name type="scientific">Lindgomyces ingoldianus</name>
    <dbReference type="NCBI Taxonomy" id="673940"/>
    <lineage>
        <taxon>Eukaryota</taxon>
        <taxon>Fungi</taxon>
        <taxon>Dikarya</taxon>
        <taxon>Ascomycota</taxon>
        <taxon>Pezizomycotina</taxon>
        <taxon>Dothideomycetes</taxon>
        <taxon>Pleosporomycetidae</taxon>
        <taxon>Pleosporales</taxon>
        <taxon>Lindgomycetaceae</taxon>
        <taxon>Lindgomyces</taxon>
    </lineage>
</organism>
<dbReference type="EMBL" id="MU003514">
    <property type="protein sequence ID" value="KAF2468930.1"/>
    <property type="molecule type" value="Genomic_DNA"/>
</dbReference>